<keyword evidence="1" id="KW-0833">Ubl conjugation pathway</keyword>
<dbReference type="RefSeq" id="XP_020428036.1">
    <property type="nucleotide sequence ID" value="XM_020581249.1"/>
</dbReference>
<evidence type="ECO:0000259" key="2">
    <source>
        <dbReference type="PROSITE" id="PS50127"/>
    </source>
</evidence>
<organism evidence="3 4">
    <name type="scientific">Heterostelium pallidum (strain ATCC 26659 / Pp 5 / PN500)</name>
    <name type="common">Cellular slime mold</name>
    <name type="synonym">Polysphondylium pallidum</name>
    <dbReference type="NCBI Taxonomy" id="670386"/>
    <lineage>
        <taxon>Eukaryota</taxon>
        <taxon>Amoebozoa</taxon>
        <taxon>Evosea</taxon>
        <taxon>Eumycetozoa</taxon>
        <taxon>Dictyostelia</taxon>
        <taxon>Acytosteliales</taxon>
        <taxon>Acytosteliaceae</taxon>
        <taxon>Heterostelium</taxon>
    </lineage>
</organism>
<dbReference type="FunFam" id="3.10.110.10:FF:000026">
    <property type="entry name" value="Ubiquitin-conjugating enzyme E2 variant"/>
    <property type="match status" value="1"/>
</dbReference>
<dbReference type="EMBL" id="ADBJ01000050">
    <property type="protein sequence ID" value="EFA75902.1"/>
    <property type="molecule type" value="Genomic_DNA"/>
</dbReference>
<feature type="domain" description="UBC core" evidence="2">
    <location>
        <begin position="1"/>
        <end position="127"/>
    </location>
</feature>
<name>D3BR70_HETP5</name>
<dbReference type="InParanoid" id="D3BR70"/>
<dbReference type="OMA" id="GPESCSY"/>
<evidence type="ECO:0000256" key="1">
    <source>
        <dbReference type="ARBA" id="ARBA00022786"/>
    </source>
</evidence>
<gene>
    <name evidence="3" type="primary">ube2v</name>
    <name evidence="3" type="ORF">PPL_10474</name>
</gene>
<dbReference type="InterPro" id="IPR000608">
    <property type="entry name" value="UBC"/>
</dbReference>
<dbReference type="FunCoup" id="D3BR70">
    <property type="interactions" value="845"/>
</dbReference>
<dbReference type="PROSITE" id="PS50127">
    <property type="entry name" value="UBC_2"/>
    <property type="match status" value="1"/>
</dbReference>
<reference evidence="3 4" key="1">
    <citation type="journal article" date="2011" name="Genome Res.">
        <title>Phylogeny-wide analysis of social amoeba genomes highlights ancient origins for complex intercellular communication.</title>
        <authorList>
            <person name="Heidel A.J."/>
            <person name="Lawal H.M."/>
            <person name="Felder M."/>
            <person name="Schilde C."/>
            <person name="Helps N.R."/>
            <person name="Tunggal B."/>
            <person name="Rivero F."/>
            <person name="John U."/>
            <person name="Schleicher M."/>
            <person name="Eichinger L."/>
            <person name="Platzer M."/>
            <person name="Noegel A.A."/>
            <person name="Schaap P."/>
            <person name="Gloeckner G."/>
        </authorList>
    </citation>
    <scope>NUCLEOTIDE SEQUENCE [LARGE SCALE GENOMIC DNA]</scope>
    <source>
        <strain evidence="4">ATCC 26659 / Pp 5 / PN500</strain>
    </source>
</reference>
<evidence type="ECO:0000313" key="3">
    <source>
        <dbReference type="EMBL" id="EFA75902.1"/>
    </source>
</evidence>
<evidence type="ECO:0000313" key="4">
    <source>
        <dbReference type="Proteomes" id="UP000001396"/>
    </source>
</evidence>
<dbReference type="Pfam" id="PF00179">
    <property type="entry name" value="UQ_con"/>
    <property type="match status" value="1"/>
</dbReference>
<dbReference type="AlphaFoldDB" id="D3BR70"/>
<proteinExistence type="predicted"/>
<dbReference type="SUPFAM" id="SSF54495">
    <property type="entry name" value="UBC-like"/>
    <property type="match status" value="1"/>
</dbReference>
<dbReference type="Proteomes" id="UP000001396">
    <property type="component" value="Unassembled WGS sequence"/>
</dbReference>
<dbReference type="STRING" id="670386.D3BR70"/>
<protein>
    <submittedName>
        <fullName evidence="3">Putative ubiquitin-conjugating enzyme E2</fullName>
    </submittedName>
</protein>
<comment type="caution">
    <text evidence="3">The sequence shown here is derived from an EMBL/GenBank/DDBJ whole genome shotgun (WGS) entry which is preliminary data.</text>
</comment>
<sequence length="127" mass="14378">MSVLPRNFRLLAELEKGEKGLGDGSVSYGLESPEDTYLSSWIGTIIGPNQIFCDKDYPNKPPSVKFESKINIPCVNQQTGVVEPKNFPLLKDWSDKTTIETILLELRREMTTTANRRLQQPPEGTYF</sequence>
<dbReference type="InterPro" id="IPR016135">
    <property type="entry name" value="UBQ-conjugating_enzyme/RWD"/>
</dbReference>
<dbReference type="Gene3D" id="3.10.110.10">
    <property type="entry name" value="Ubiquitin Conjugating Enzyme"/>
    <property type="match status" value="1"/>
</dbReference>
<dbReference type="GeneID" id="31365943"/>
<accession>D3BR70</accession>
<keyword evidence="4" id="KW-1185">Reference proteome</keyword>
<dbReference type="CDD" id="cd23807">
    <property type="entry name" value="UEV_UBE2V"/>
    <property type="match status" value="1"/>
</dbReference>